<dbReference type="AlphaFoldDB" id="A0A9D1Y7A8"/>
<dbReference type="CDD" id="cd16380">
    <property type="entry name" value="YitT_C"/>
    <property type="match status" value="1"/>
</dbReference>
<feature type="transmembrane region" description="Helical" evidence="6">
    <location>
        <begin position="7"/>
        <end position="26"/>
    </location>
</feature>
<dbReference type="InterPro" id="IPR003740">
    <property type="entry name" value="YitT"/>
</dbReference>
<evidence type="ECO:0000256" key="5">
    <source>
        <dbReference type="ARBA" id="ARBA00023136"/>
    </source>
</evidence>
<evidence type="ECO:0000256" key="6">
    <source>
        <dbReference type="SAM" id="Phobius"/>
    </source>
</evidence>
<evidence type="ECO:0000313" key="9">
    <source>
        <dbReference type="Proteomes" id="UP000823868"/>
    </source>
</evidence>
<dbReference type="Pfam" id="PF10035">
    <property type="entry name" value="DUF2179"/>
    <property type="match status" value="1"/>
</dbReference>
<dbReference type="PANTHER" id="PTHR33545:SF5">
    <property type="entry name" value="UPF0750 MEMBRANE PROTEIN YITT"/>
    <property type="match status" value="1"/>
</dbReference>
<dbReference type="InterPro" id="IPR015867">
    <property type="entry name" value="N-reg_PII/ATP_PRibTrfase_C"/>
</dbReference>
<evidence type="ECO:0000259" key="7">
    <source>
        <dbReference type="Pfam" id="PF10035"/>
    </source>
</evidence>
<dbReference type="PANTHER" id="PTHR33545">
    <property type="entry name" value="UPF0750 MEMBRANE PROTEIN YITT-RELATED"/>
    <property type="match status" value="1"/>
</dbReference>
<dbReference type="PIRSF" id="PIRSF006483">
    <property type="entry name" value="Membrane_protein_YitT"/>
    <property type="match status" value="1"/>
</dbReference>
<dbReference type="InterPro" id="IPR051461">
    <property type="entry name" value="UPF0750_membrane"/>
</dbReference>
<accession>A0A9D1Y7A8</accession>
<keyword evidence="2" id="KW-1003">Cell membrane</keyword>
<evidence type="ECO:0000313" key="8">
    <source>
        <dbReference type="EMBL" id="HIY20890.1"/>
    </source>
</evidence>
<dbReference type="GO" id="GO:0005886">
    <property type="term" value="C:plasma membrane"/>
    <property type="evidence" value="ECO:0007669"/>
    <property type="project" value="UniProtKB-SubCell"/>
</dbReference>
<proteinExistence type="predicted"/>
<feature type="transmembrane region" description="Helical" evidence="6">
    <location>
        <begin position="46"/>
        <end position="72"/>
    </location>
</feature>
<gene>
    <name evidence="8" type="ORF">H9841_03180</name>
</gene>
<feature type="transmembrane region" description="Helical" evidence="6">
    <location>
        <begin position="109"/>
        <end position="128"/>
    </location>
</feature>
<dbReference type="Proteomes" id="UP000823868">
    <property type="component" value="Unassembled WGS sequence"/>
</dbReference>
<evidence type="ECO:0000256" key="1">
    <source>
        <dbReference type="ARBA" id="ARBA00004651"/>
    </source>
</evidence>
<evidence type="ECO:0000256" key="4">
    <source>
        <dbReference type="ARBA" id="ARBA00022989"/>
    </source>
</evidence>
<dbReference type="Gene3D" id="3.30.70.120">
    <property type="match status" value="1"/>
</dbReference>
<comment type="subcellular location">
    <subcellularLocation>
        <location evidence="1">Cell membrane</location>
        <topology evidence="1">Multi-pass membrane protein</topology>
    </subcellularLocation>
</comment>
<keyword evidence="3 6" id="KW-0812">Transmembrane</keyword>
<sequence>MKDTAKRLFIAYFWITVGSAIYALGFDWCYAPNSIGFGGITGLAQIINAVFPWAPIGVVVIVLNLPLFILGWRLLGGHLLLSSLYAMFISSVFVDVLAALVPFQPMDPMLATIFGGILVGLSLGIVLLQGATTGGTDLLARLLKLRFAWLPMGKLLMVVDLAVIVAVALAFRNLSSALYGLVSLYIFTAVMDMVLYGLDSAKVAYIISSKPDEVSKAILNELDRGVTFLHGEGGWSGESKKVLLCAFKQRQIVPLRRMVKEIDPEAFLIVCDAHEVLGDGFRSYQQNDL</sequence>
<feature type="transmembrane region" description="Helical" evidence="6">
    <location>
        <begin position="149"/>
        <end position="171"/>
    </location>
</feature>
<protein>
    <submittedName>
        <fullName evidence="8">YitT family protein</fullName>
    </submittedName>
</protein>
<name>A0A9D1Y7A8_9FIRM</name>
<evidence type="ECO:0000256" key="2">
    <source>
        <dbReference type="ARBA" id="ARBA00022475"/>
    </source>
</evidence>
<feature type="domain" description="DUF2179" evidence="7">
    <location>
        <begin position="224"/>
        <end position="278"/>
    </location>
</feature>
<dbReference type="EMBL" id="DXDX01000060">
    <property type="protein sequence ID" value="HIY20890.1"/>
    <property type="molecule type" value="Genomic_DNA"/>
</dbReference>
<keyword evidence="5 6" id="KW-0472">Membrane</keyword>
<evidence type="ECO:0000256" key="3">
    <source>
        <dbReference type="ARBA" id="ARBA00022692"/>
    </source>
</evidence>
<comment type="caution">
    <text evidence="8">The sequence shown here is derived from an EMBL/GenBank/DDBJ whole genome shotgun (WGS) entry which is preliminary data.</text>
</comment>
<dbReference type="Pfam" id="PF02588">
    <property type="entry name" value="YitT_membrane"/>
    <property type="match status" value="1"/>
</dbReference>
<reference evidence="8" key="1">
    <citation type="journal article" date="2021" name="PeerJ">
        <title>Extensive microbial diversity within the chicken gut microbiome revealed by metagenomics and culture.</title>
        <authorList>
            <person name="Gilroy R."/>
            <person name="Ravi A."/>
            <person name="Getino M."/>
            <person name="Pursley I."/>
            <person name="Horton D.L."/>
            <person name="Alikhan N.F."/>
            <person name="Baker D."/>
            <person name="Gharbi K."/>
            <person name="Hall N."/>
            <person name="Watson M."/>
            <person name="Adriaenssens E.M."/>
            <person name="Foster-Nyarko E."/>
            <person name="Jarju S."/>
            <person name="Secka A."/>
            <person name="Antonio M."/>
            <person name="Oren A."/>
            <person name="Chaudhuri R.R."/>
            <person name="La Ragione R."/>
            <person name="Hildebrand F."/>
            <person name="Pallen M.J."/>
        </authorList>
    </citation>
    <scope>NUCLEOTIDE SEQUENCE</scope>
    <source>
        <strain evidence="8">ChiBcec16_6824</strain>
    </source>
</reference>
<organism evidence="8 9">
    <name type="scientific">Candidatus Flavonifractor merdigallinarum</name>
    <dbReference type="NCBI Taxonomy" id="2838589"/>
    <lineage>
        <taxon>Bacteria</taxon>
        <taxon>Bacillati</taxon>
        <taxon>Bacillota</taxon>
        <taxon>Clostridia</taxon>
        <taxon>Eubacteriales</taxon>
        <taxon>Oscillospiraceae</taxon>
        <taxon>Flavonifractor</taxon>
    </lineage>
</organism>
<feature type="transmembrane region" description="Helical" evidence="6">
    <location>
        <begin position="177"/>
        <end position="198"/>
    </location>
</feature>
<dbReference type="InterPro" id="IPR019264">
    <property type="entry name" value="DUF2179"/>
</dbReference>
<reference evidence="8" key="2">
    <citation type="submission" date="2021-04" db="EMBL/GenBank/DDBJ databases">
        <authorList>
            <person name="Gilroy R."/>
        </authorList>
    </citation>
    <scope>NUCLEOTIDE SEQUENCE</scope>
    <source>
        <strain evidence="8">ChiBcec16_6824</strain>
    </source>
</reference>
<keyword evidence="4 6" id="KW-1133">Transmembrane helix</keyword>